<evidence type="ECO:0000256" key="9">
    <source>
        <dbReference type="PIRSR" id="PIRSR000241-2"/>
    </source>
</evidence>
<dbReference type="EC" id="1.7.3.3" evidence="7 10"/>
<keyword evidence="5 7" id="KW-0560">Oxidoreductase</keyword>
<feature type="active site" description="Charge relay system" evidence="8">
    <location>
        <position position="58"/>
    </location>
</feature>
<dbReference type="AlphaFoldDB" id="A0A0G4FYI2"/>
<feature type="binding site" evidence="9">
    <location>
        <position position="58"/>
    </location>
    <ligand>
        <name>urate</name>
        <dbReference type="ChEBI" id="CHEBI:17775"/>
    </ligand>
</feature>
<dbReference type="Gene3D" id="3.10.270.10">
    <property type="entry name" value="Urate Oxidase"/>
    <property type="match status" value="1"/>
</dbReference>
<dbReference type="PIRSF" id="PIRSF000241">
    <property type="entry name" value="Urate_oxidase"/>
    <property type="match status" value="1"/>
</dbReference>
<dbReference type="PRINTS" id="PR00093">
    <property type="entry name" value="URICASE"/>
</dbReference>
<comment type="catalytic activity">
    <reaction evidence="7 10">
        <text>urate + O2 + H2O = 5-hydroxyisourate + H2O2</text>
        <dbReference type="Rhea" id="RHEA:21368"/>
        <dbReference type="ChEBI" id="CHEBI:15377"/>
        <dbReference type="ChEBI" id="CHEBI:15379"/>
        <dbReference type="ChEBI" id="CHEBI:16240"/>
        <dbReference type="ChEBI" id="CHEBI:17775"/>
        <dbReference type="ChEBI" id="CHEBI:18072"/>
        <dbReference type="EC" id="1.7.3.3"/>
    </reaction>
</comment>
<evidence type="ECO:0000256" key="8">
    <source>
        <dbReference type="PIRSR" id="PIRSR000241-1"/>
    </source>
</evidence>
<dbReference type="Pfam" id="PF01014">
    <property type="entry name" value="Uricase"/>
    <property type="match status" value="2"/>
</dbReference>
<evidence type="ECO:0000256" key="5">
    <source>
        <dbReference type="ARBA" id="ARBA00023002"/>
    </source>
</evidence>
<dbReference type="PhylomeDB" id="A0A0G4FYI2"/>
<dbReference type="GO" id="GO:0019628">
    <property type="term" value="P:urate catabolic process"/>
    <property type="evidence" value="ECO:0007669"/>
    <property type="project" value="UniProtKB-UniPathway"/>
</dbReference>
<sequence length="296" mass="33392">MFRVEGQYGKTKVRVLRVRRSPLNPSVHDLCEVDVECLLEGDLETSYTEGSNANVVPTDTVKNTCYVIAKKSNFDSVEDFGLALIRHFLTRHQHLSAVTVSLQEKLWQRVAPGGQPHEHVFTHVGPEKRVAVCRGSRGGPFSVESGIADMKIMKTTQSGFEGYVVDEYTTLKPTRERIFCTTVDARWSFGSRLPEGRFGQINQKVRELMLQVFSGPSRGGEYSKSVQETMYKMAVKTLEEVSEVERVSLVLPNIHHFLFDLKRFGIENDNEIFFPTDDPSGLIKCSVSRGDARSRL</sequence>
<dbReference type="EMBL" id="CDMZ01000715">
    <property type="protein sequence ID" value="CEM20080.1"/>
    <property type="molecule type" value="Genomic_DNA"/>
</dbReference>
<reference evidence="11" key="1">
    <citation type="submission" date="2014-11" db="EMBL/GenBank/DDBJ databases">
        <authorList>
            <person name="Otto D Thomas"/>
            <person name="Naeem Raeece"/>
        </authorList>
    </citation>
    <scope>NUCLEOTIDE SEQUENCE</scope>
</reference>
<dbReference type="PANTHER" id="PTHR42874">
    <property type="entry name" value="URICASE"/>
    <property type="match status" value="1"/>
</dbReference>
<comment type="function">
    <text evidence="7 10">Catalyzes the oxidation of uric acid to 5-hydroxyisourate, which is further processed to form (S)-allantoin.</text>
</comment>
<feature type="binding site" evidence="9">
    <location>
        <position position="226"/>
    </location>
    <ligand>
        <name>5-hydroxyisourate</name>
        <dbReference type="ChEBI" id="CHEBI:18072"/>
    </ligand>
</feature>
<evidence type="ECO:0000256" key="7">
    <source>
        <dbReference type="PIRNR" id="PIRNR000241"/>
    </source>
</evidence>
<dbReference type="NCBIfam" id="TIGR03383">
    <property type="entry name" value="urate_oxi"/>
    <property type="match status" value="1"/>
</dbReference>
<dbReference type="SUPFAM" id="SSF55620">
    <property type="entry name" value="Tetrahydrobiopterin biosynthesis enzymes-like"/>
    <property type="match status" value="2"/>
</dbReference>
<dbReference type="InterPro" id="IPR002042">
    <property type="entry name" value="Uricase"/>
</dbReference>
<name>A0A0G4FYI2_9ALVE</name>
<dbReference type="GO" id="GO:0004846">
    <property type="term" value="F:urate oxidase activity"/>
    <property type="evidence" value="ECO:0007669"/>
    <property type="project" value="UniProtKB-EC"/>
</dbReference>
<evidence type="ECO:0000256" key="2">
    <source>
        <dbReference type="ARBA" id="ARBA00004831"/>
    </source>
</evidence>
<feature type="binding site" evidence="9">
    <location>
        <position position="253"/>
    </location>
    <ligand>
        <name>O2</name>
        <dbReference type="ChEBI" id="CHEBI:15379"/>
    </ligand>
</feature>
<protein>
    <recommendedName>
        <fullName evidence="7 10">Uricase</fullName>
        <ecNumber evidence="7 10">1.7.3.3</ecNumber>
    </recommendedName>
    <alternativeName>
        <fullName evidence="7">Urate oxidase</fullName>
    </alternativeName>
</protein>
<feature type="binding site" evidence="9">
    <location>
        <position position="227"/>
    </location>
    <ligand>
        <name>urate</name>
        <dbReference type="ChEBI" id="CHEBI:17775"/>
    </ligand>
</feature>
<evidence type="ECO:0000256" key="6">
    <source>
        <dbReference type="ARBA" id="ARBA00023140"/>
    </source>
</evidence>
<evidence type="ECO:0000256" key="10">
    <source>
        <dbReference type="RuleBase" id="RU004455"/>
    </source>
</evidence>
<dbReference type="GO" id="GO:0005777">
    <property type="term" value="C:peroxisome"/>
    <property type="evidence" value="ECO:0007669"/>
    <property type="project" value="UniProtKB-SubCell"/>
</dbReference>
<dbReference type="FunFam" id="3.10.270.10:FF:000001">
    <property type="entry name" value="Uricase"/>
    <property type="match status" value="1"/>
</dbReference>
<organism evidence="11">
    <name type="scientific">Chromera velia CCMP2878</name>
    <dbReference type="NCBI Taxonomy" id="1169474"/>
    <lineage>
        <taxon>Eukaryota</taxon>
        <taxon>Sar</taxon>
        <taxon>Alveolata</taxon>
        <taxon>Colpodellida</taxon>
        <taxon>Chromeraceae</taxon>
        <taxon>Chromera</taxon>
    </lineage>
</organism>
<feature type="binding site" evidence="9">
    <location>
        <position position="227"/>
    </location>
    <ligand>
        <name>5-hydroxyisourate</name>
        <dbReference type="ChEBI" id="CHEBI:18072"/>
    </ligand>
</feature>
<dbReference type="VEuPathDB" id="CryptoDB:Cvel_19257"/>
<dbReference type="PANTHER" id="PTHR42874:SF1">
    <property type="entry name" value="URICASE"/>
    <property type="match status" value="1"/>
</dbReference>
<feature type="binding site" evidence="9">
    <location>
        <position position="253"/>
    </location>
    <ligand>
        <name>5-hydroxyisourate</name>
        <dbReference type="ChEBI" id="CHEBI:18072"/>
    </ligand>
</feature>
<dbReference type="UniPathway" id="UPA00394">
    <property type="reaction ID" value="UER00650"/>
</dbReference>
<gene>
    <name evidence="11" type="ORF">Cvel_19257</name>
</gene>
<feature type="active site" description="Charge relay system" evidence="8">
    <location>
        <position position="255"/>
    </location>
</feature>
<accession>A0A0G4FYI2</accession>
<dbReference type="GO" id="GO:0006145">
    <property type="term" value="P:purine nucleobase catabolic process"/>
    <property type="evidence" value="ECO:0007669"/>
    <property type="project" value="TreeGrafter"/>
</dbReference>
<feature type="binding site" evidence="9">
    <location>
        <position position="59"/>
    </location>
    <ligand>
        <name>urate</name>
        <dbReference type="ChEBI" id="CHEBI:17775"/>
    </ligand>
</feature>
<feature type="binding site" evidence="9">
    <location>
        <position position="160"/>
    </location>
    <ligand>
        <name>urate</name>
        <dbReference type="ChEBI" id="CHEBI:17775"/>
    </ligand>
</feature>
<proteinExistence type="inferred from homology"/>
<comment type="subcellular location">
    <subcellularLocation>
        <location evidence="1 7">Peroxisome</location>
    </subcellularLocation>
</comment>
<evidence type="ECO:0000256" key="1">
    <source>
        <dbReference type="ARBA" id="ARBA00004275"/>
    </source>
</evidence>
<evidence type="ECO:0000313" key="11">
    <source>
        <dbReference type="EMBL" id="CEM20080.1"/>
    </source>
</evidence>
<evidence type="ECO:0000256" key="3">
    <source>
        <dbReference type="ARBA" id="ARBA00009760"/>
    </source>
</evidence>
<comment type="pathway">
    <text evidence="2 7">Purine metabolism; urate degradation; (S)-allantoin from urate: step 1/3.</text>
</comment>
<feature type="binding site" evidence="9">
    <location>
        <position position="177"/>
    </location>
    <ligand>
        <name>urate</name>
        <dbReference type="ChEBI" id="CHEBI:17775"/>
    </ligand>
</feature>
<evidence type="ECO:0000256" key="4">
    <source>
        <dbReference type="ARBA" id="ARBA00022631"/>
    </source>
</evidence>
<feature type="binding site" evidence="9">
    <location>
        <position position="226"/>
    </location>
    <ligand>
        <name>urate</name>
        <dbReference type="ChEBI" id="CHEBI:17775"/>
    </ligand>
</feature>
<feature type="binding site" evidence="9">
    <location>
        <position position="253"/>
    </location>
    <ligand>
        <name>urate</name>
        <dbReference type="ChEBI" id="CHEBI:17775"/>
    </ligand>
</feature>
<comment type="similarity">
    <text evidence="3 7 10">Belongs to the uricase family.</text>
</comment>
<keyword evidence="6 7" id="KW-0576">Peroxisome</keyword>
<keyword evidence="4 7" id="KW-0659">Purine metabolism</keyword>
<feature type="active site" description="Charge relay system" evidence="8">
    <location>
        <position position="10"/>
    </location>
</feature>